<evidence type="ECO:0000313" key="11">
    <source>
        <dbReference type="EMBL" id="PHY89498.1"/>
    </source>
</evidence>
<dbReference type="InterPro" id="IPR012745">
    <property type="entry name" value="Pseudoazurin"/>
</dbReference>
<evidence type="ECO:0000256" key="1">
    <source>
        <dbReference type="ARBA" id="ARBA00004418"/>
    </source>
</evidence>
<keyword evidence="13" id="KW-1185">Reference proteome</keyword>
<dbReference type="InterPro" id="IPR008972">
    <property type="entry name" value="Cupredoxin"/>
</dbReference>
<reference evidence="11" key="2">
    <citation type="submission" date="2015-06" db="EMBL/GenBank/DDBJ databases">
        <authorList>
            <person name="Hoefler B.C."/>
            <person name="Straight P.D."/>
        </authorList>
    </citation>
    <scope>NUCLEOTIDE SEQUENCE [LARGE SCALE GENOMIC DNA]</scope>
    <source>
        <strain evidence="11">73/13</strain>
    </source>
</reference>
<protein>
    <recommendedName>
        <fullName evidence="7">Pseudoazurin</fullName>
    </recommendedName>
</protein>
<dbReference type="EMBL" id="LDWY01000092">
    <property type="protein sequence ID" value="PHY89498.1"/>
    <property type="molecule type" value="Genomic_DNA"/>
</dbReference>
<dbReference type="OrthoDB" id="9757546at2"/>
<dbReference type="Pfam" id="PF00127">
    <property type="entry name" value="Copper-bind"/>
    <property type="match status" value="1"/>
</dbReference>
<comment type="cofactor">
    <cofactor evidence="8">
        <name>Cu cation</name>
        <dbReference type="ChEBI" id="CHEBI:23378"/>
    </cofactor>
    <text evidence="8">Binds 1 copper ion per subunit.</text>
</comment>
<dbReference type="PRINTS" id="PR00155">
    <property type="entry name" value="AMICYANIN"/>
</dbReference>
<evidence type="ECO:0000259" key="9">
    <source>
        <dbReference type="Pfam" id="PF00127"/>
    </source>
</evidence>
<comment type="caution">
    <text evidence="11">The sequence shown here is derived from an EMBL/GenBank/DDBJ whole genome shotgun (WGS) entry which is preliminary data.</text>
</comment>
<dbReference type="Proteomes" id="UP000811399">
    <property type="component" value="Unassembled WGS sequence"/>
</dbReference>
<feature type="binding site" evidence="8">
    <location>
        <position position="60"/>
    </location>
    <ligand>
        <name>Cu cation</name>
        <dbReference type="ChEBI" id="CHEBI:23378"/>
    </ligand>
</feature>
<evidence type="ECO:0000256" key="2">
    <source>
        <dbReference type="ARBA" id="ARBA00022448"/>
    </source>
</evidence>
<dbReference type="GO" id="GO:0042597">
    <property type="term" value="C:periplasmic space"/>
    <property type="evidence" value="ECO:0007669"/>
    <property type="project" value="UniProtKB-SubCell"/>
</dbReference>
<evidence type="ECO:0000313" key="10">
    <source>
        <dbReference type="EMBL" id="MBS4240943.1"/>
    </source>
</evidence>
<feature type="binding site" evidence="8">
    <location>
        <position position="96"/>
    </location>
    <ligand>
        <name>Cu cation</name>
        <dbReference type="ChEBI" id="CHEBI:23378"/>
    </ligand>
</feature>
<evidence type="ECO:0000256" key="5">
    <source>
        <dbReference type="ARBA" id="ARBA00022982"/>
    </source>
</evidence>
<keyword evidence="6 8" id="KW-0186">Copper</keyword>
<keyword evidence="4" id="KW-0574">Periplasm</keyword>
<dbReference type="GO" id="GO:0005507">
    <property type="term" value="F:copper ion binding"/>
    <property type="evidence" value="ECO:0007669"/>
    <property type="project" value="UniProtKB-UniRule"/>
</dbReference>
<dbReference type="Gene3D" id="2.60.40.420">
    <property type="entry name" value="Cupredoxins - blue copper proteins"/>
    <property type="match status" value="1"/>
</dbReference>
<dbReference type="EMBL" id="VJYU01000009">
    <property type="protein sequence ID" value="MBS4240943.1"/>
    <property type="molecule type" value="Genomic_DNA"/>
</dbReference>
<evidence type="ECO:0000313" key="12">
    <source>
        <dbReference type="Proteomes" id="UP000237472"/>
    </source>
</evidence>
<reference evidence="10" key="3">
    <citation type="submission" date="2019-07" db="EMBL/GenBank/DDBJ databases">
        <authorList>
            <person name="Miller W.G."/>
        </authorList>
    </citation>
    <scope>NUCLEOTIDE SEQUENCE</scope>
    <source>
        <strain evidence="10">52/13</strain>
    </source>
</reference>
<feature type="domain" description="Blue (type 1) copper" evidence="9">
    <location>
        <begin position="29"/>
        <end position="110"/>
    </location>
</feature>
<feature type="binding site" evidence="8">
    <location>
        <position position="104"/>
    </location>
    <ligand>
        <name>Cu cation</name>
        <dbReference type="ChEBI" id="CHEBI:23378"/>
    </ligand>
</feature>
<dbReference type="InterPro" id="IPR002386">
    <property type="entry name" value="Amicyanin/Pseudoazurin"/>
</dbReference>
<dbReference type="InterPro" id="IPR000923">
    <property type="entry name" value="BlueCu_1"/>
</dbReference>
<accession>A0A2G4QZ02</accession>
<dbReference type="SUPFAM" id="SSF49503">
    <property type="entry name" value="Cupredoxins"/>
    <property type="match status" value="1"/>
</dbReference>
<evidence type="ECO:0000313" key="13">
    <source>
        <dbReference type="Proteomes" id="UP000811399"/>
    </source>
</evidence>
<dbReference type="NCBIfam" id="TIGR02375">
    <property type="entry name" value="pseudoazurin"/>
    <property type="match status" value="1"/>
</dbReference>
<dbReference type="Proteomes" id="UP000237472">
    <property type="component" value="Unassembled WGS sequence"/>
</dbReference>
<keyword evidence="5" id="KW-0249">Electron transport</keyword>
<evidence type="ECO:0000256" key="3">
    <source>
        <dbReference type="ARBA" id="ARBA00022723"/>
    </source>
</evidence>
<evidence type="ECO:0000256" key="4">
    <source>
        <dbReference type="ARBA" id="ARBA00022764"/>
    </source>
</evidence>
<reference evidence="12" key="1">
    <citation type="submission" date="2015-06" db="EMBL/GenBank/DDBJ databases">
        <authorList>
            <person name="Parisi A."/>
            <person name="Chiara M."/>
            <person name="Florio D."/>
            <person name="Miccolupo A."/>
            <person name="Manzari C."/>
            <person name="Mion D."/>
            <person name="Caruso M."/>
            <person name="D'erchia A.M."/>
            <person name="Zanoni R."/>
        </authorList>
    </citation>
    <scope>NUCLEOTIDE SEQUENCE [LARGE SCALE GENOMIC DNA]</scope>
    <source>
        <strain evidence="12">73/13</strain>
    </source>
</reference>
<organism evidence="11 12">
    <name type="scientific">Campylobacter vulpis</name>
    <dbReference type="NCBI Taxonomy" id="1655500"/>
    <lineage>
        <taxon>Bacteria</taxon>
        <taxon>Pseudomonadati</taxon>
        <taxon>Campylobacterota</taxon>
        <taxon>Epsilonproteobacteria</taxon>
        <taxon>Campylobacterales</taxon>
        <taxon>Campylobacteraceae</taxon>
        <taxon>Campylobacter</taxon>
    </lineage>
</organism>
<sequence length="145" mass="16599">MKFVVKIVLLGFLTMSLEAKNYEVKMLDLDSENQTMIFEPAVLHIEVGDSVTFIPTHKSHWAKSVIVPEGANKFESKLDEKATFTFEKEGVYLYECPPHRMMNMLGLIQVGKAHNLDKIKNAVPKLEKRAMTNQGRLETYVKELK</sequence>
<proteinExistence type="predicted"/>
<feature type="binding site" evidence="8">
    <location>
        <position position="99"/>
    </location>
    <ligand>
        <name>Cu cation</name>
        <dbReference type="ChEBI" id="CHEBI:23378"/>
    </ligand>
</feature>
<keyword evidence="3 8" id="KW-0479">Metal-binding</keyword>
<reference evidence="10 13" key="4">
    <citation type="journal article" date="2021" name="Syst. Appl. Microbiol.">
        <title>nCampylobacter vulpis sp. nov. isolated from wild red foxes.</title>
        <authorList>
            <person name="Parisi A."/>
            <person name="Chiara M."/>
            <person name="Caffara M."/>
            <person name="Mion D."/>
            <person name="Miller W.G."/>
            <person name="Caruso M."/>
            <person name="Manzari C."/>
            <person name="Florio D."/>
            <person name="Capozzi L."/>
            <person name="D'Erchia A.M."/>
            <person name="Manzulli V."/>
            <person name="Zanoni R.G."/>
        </authorList>
    </citation>
    <scope>NUCLEOTIDE SEQUENCE [LARGE SCALE GENOMIC DNA]</scope>
    <source>
        <strain evidence="10 13">52/13</strain>
    </source>
</reference>
<evidence type="ECO:0000256" key="6">
    <source>
        <dbReference type="ARBA" id="ARBA00023008"/>
    </source>
</evidence>
<keyword evidence="2" id="KW-0813">Transport</keyword>
<gene>
    <name evidence="11" type="ORF">AA994_07800</name>
    <name evidence="10" type="ORF">CVU5213_04270</name>
</gene>
<dbReference type="CDD" id="cd04218">
    <property type="entry name" value="Pseudoazurin"/>
    <property type="match status" value="1"/>
</dbReference>
<name>A0A2G4QZ02_9BACT</name>
<dbReference type="GO" id="GO:0009055">
    <property type="term" value="F:electron transfer activity"/>
    <property type="evidence" value="ECO:0007669"/>
    <property type="project" value="InterPro"/>
</dbReference>
<dbReference type="RefSeq" id="WP_099462641.1">
    <property type="nucleotide sequence ID" value="NZ_LDWY01000092.1"/>
</dbReference>
<evidence type="ECO:0000256" key="7">
    <source>
        <dbReference type="NCBIfam" id="TIGR02375"/>
    </source>
</evidence>
<evidence type="ECO:0000256" key="8">
    <source>
        <dbReference type="PIRSR" id="PIRSR602386-1"/>
    </source>
</evidence>
<dbReference type="AlphaFoldDB" id="A0A2G4QZ02"/>
<comment type="subcellular location">
    <subcellularLocation>
        <location evidence="1">Periplasm</location>
    </subcellularLocation>
</comment>